<dbReference type="CDD" id="cd02423">
    <property type="entry name" value="Peptidase_C39G"/>
    <property type="match status" value="1"/>
</dbReference>
<dbReference type="PROSITE" id="PS50990">
    <property type="entry name" value="PEPTIDASE_C39"/>
    <property type="match status" value="1"/>
</dbReference>
<name>A0ABM9NKM9_9GAMM</name>
<dbReference type="Gene3D" id="3.90.70.10">
    <property type="entry name" value="Cysteine proteinases"/>
    <property type="match status" value="1"/>
</dbReference>
<evidence type="ECO:0000313" key="2">
    <source>
        <dbReference type="EMBL" id="CAL1241186.1"/>
    </source>
</evidence>
<proteinExistence type="predicted"/>
<dbReference type="InterPro" id="IPR005074">
    <property type="entry name" value="Peptidase_C39"/>
</dbReference>
<dbReference type="RefSeq" id="WP_348757711.1">
    <property type="nucleotide sequence ID" value="NZ_OZ026884.1"/>
</dbReference>
<gene>
    <name evidence="2" type="ORF">MECH1_V1_2410</name>
</gene>
<evidence type="ECO:0000259" key="1">
    <source>
        <dbReference type="PROSITE" id="PS50990"/>
    </source>
</evidence>
<organism evidence="2 3">
    <name type="scientific">Candidatus Methylocalor cossyra</name>
    <dbReference type="NCBI Taxonomy" id="3108543"/>
    <lineage>
        <taxon>Bacteria</taxon>
        <taxon>Pseudomonadati</taxon>
        <taxon>Pseudomonadota</taxon>
        <taxon>Gammaproteobacteria</taxon>
        <taxon>Methylococcales</taxon>
        <taxon>Methylococcaceae</taxon>
        <taxon>Candidatus Methylocalor</taxon>
    </lineage>
</organism>
<accession>A0ABM9NKM9</accession>
<evidence type="ECO:0000313" key="3">
    <source>
        <dbReference type="Proteomes" id="UP001497493"/>
    </source>
</evidence>
<dbReference type="EMBL" id="OZ026884">
    <property type="protein sequence ID" value="CAL1241186.1"/>
    <property type="molecule type" value="Genomic_DNA"/>
</dbReference>
<keyword evidence="3" id="KW-1185">Reference proteome</keyword>
<reference evidence="2 3" key="1">
    <citation type="submission" date="2024-04" db="EMBL/GenBank/DDBJ databases">
        <authorList>
            <person name="Cremers G."/>
        </authorList>
    </citation>
    <scope>NUCLEOTIDE SEQUENCE [LARGE SCALE GENOMIC DNA]</scope>
    <source>
        <strain evidence="2">MeCH1-AG</strain>
    </source>
</reference>
<feature type="domain" description="Peptidase C39" evidence="1">
    <location>
        <begin position="47"/>
        <end position="182"/>
    </location>
</feature>
<protein>
    <submittedName>
        <fullName evidence="2">Peptidase C39</fullName>
    </submittedName>
</protein>
<sequence length="211" mass="24086">MRSILSLLGANARLLWLLSGLFGPWLSLEARPVTSLIEMRHKNVIVQQWDLSCGAAALTTLLNYQHGDQITEREVAKGLMRREEYVKNPALVQLREGFSLLDLKRFVDARGYRGIGYGKLDLAELVKKAPIMVPLNLHGYNHFVIFRGMWRNRVLLADPAWGNRTMLVDKFNEAWIEYPQFGKVGFVVERKDGAAPPNQLAPEPRDFVMLR</sequence>
<dbReference type="Pfam" id="PF03412">
    <property type="entry name" value="Peptidase_C39"/>
    <property type="match status" value="1"/>
</dbReference>
<dbReference type="Proteomes" id="UP001497493">
    <property type="component" value="Chromosome"/>
</dbReference>